<dbReference type="PANTHER" id="PTHR33993">
    <property type="entry name" value="GLYOXALASE-RELATED"/>
    <property type="match status" value="1"/>
</dbReference>
<dbReference type="InterPro" id="IPR052164">
    <property type="entry name" value="Anthracycline_SecMetBiosynth"/>
</dbReference>
<comment type="caution">
    <text evidence="2">The sequence shown here is derived from an EMBL/GenBank/DDBJ whole genome shotgun (WGS) entry which is preliminary data.</text>
</comment>
<evidence type="ECO:0000259" key="1">
    <source>
        <dbReference type="PROSITE" id="PS51819"/>
    </source>
</evidence>
<sequence length="129" mass="14506">MTFKNAINWFEIPVTDIERATRFYENIFQTKLIPMDLPNGLQMRLFPAEERTTGGALCFHSGFYKPSSEGVLVYLNGNPDLQIVLDRIVPSGGNIIMTKTSISDDIGYMALFMDSEGNRIALHSSPEKK</sequence>
<name>A0A1J5SW87_9ZZZZ</name>
<dbReference type="SUPFAM" id="SSF54593">
    <property type="entry name" value="Glyoxalase/Bleomycin resistance protein/Dihydroxybiphenyl dioxygenase"/>
    <property type="match status" value="1"/>
</dbReference>
<dbReference type="AlphaFoldDB" id="A0A1J5SW87"/>
<dbReference type="Pfam" id="PF00903">
    <property type="entry name" value="Glyoxalase"/>
    <property type="match status" value="1"/>
</dbReference>
<dbReference type="InterPro" id="IPR029068">
    <property type="entry name" value="Glyas_Bleomycin-R_OHBP_Dase"/>
</dbReference>
<dbReference type="InterPro" id="IPR037523">
    <property type="entry name" value="VOC_core"/>
</dbReference>
<gene>
    <name evidence="2" type="ORF">GALL_58100</name>
</gene>
<dbReference type="PANTHER" id="PTHR33993:SF2">
    <property type="entry name" value="VOC DOMAIN-CONTAINING PROTEIN"/>
    <property type="match status" value="1"/>
</dbReference>
<organism evidence="2">
    <name type="scientific">mine drainage metagenome</name>
    <dbReference type="NCBI Taxonomy" id="410659"/>
    <lineage>
        <taxon>unclassified sequences</taxon>
        <taxon>metagenomes</taxon>
        <taxon>ecological metagenomes</taxon>
    </lineage>
</organism>
<dbReference type="Gene3D" id="3.10.180.10">
    <property type="entry name" value="2,3-Dihydroxybiphenyl 1,2-Dioxygenase, domain 1"/>
    <property type="match status" value="1"/>
</dbReference>
<protein>
    <submittedName>
        <fullName evidence="2">Glyoxalase-like domain protein</fullName>
    </submittedName>
</protein>
<evidence type="ECO:0000313" key="2">
    <source>
        <dbReference type="EMBL" id="OIR12743.1"/>
    </source>
</evidence>
<accession>A0A1J5SW87</accession>
<proteinExistence type="predicted"/>
<dbReference type="EMBL" id="MLJW01000016">
    <property type="protein sequence ID" value="OIR12743.1"/>
    <property type="molecule type" value="Genomic_DNA"/>
</dbReference>
<dbReference type="CDD" id="cd07247">
    <property type="entry name" value="SgaA_N_like"/>
    <property type="match status" value="1"/>
</dbReference>
<reference evidence="2" key="1">
    <citation type="submission" date="2016-10" db="EMBL/GenBank/DDBJ databases">
        <title>Sequence of Gallionella enrichment culture.</title>
        <authorList>
            <person name="Poehlein A."/>
            <person name="Muehling M."/>
            <person name="Daniel R."/>
        </authorList>
    </citation>
    <scope>NUCLEOTIDE SEQUENCE</scope>
</reference>
<feature type="domain" description="VOC" evidence="1">
    <location>
        <begin position="6"/>
        <end position="125"/>
    </location>
</feature>
<dbReference type="PROSITE" id="PS51819">
    <property type="entry name" value="VOC"/>
    <property type="match status" value="1"/>
</dbReference>
<dbReference type="InterPro" id="IPR004360">
    <property type="entry name" value="Glyas_Fos-R_dOase_dom"/>
</dbReference>